<dbReference type="PANTHER" id="PTHR48204">
    <property type="entry name" value="OS07G0265100 PROTEIN"/>
    <property type="match status" value="1"/>
</dbReference>
<feature type="region of interest" description="Disordered" evidence="1">
    <location>
        <begin position="1"/>
        <end position="25"/>
    </location>
</feature>
<organism evidence="2 3">
    <name type="scientific">Oldenlandia corymbosa var. corymbosa</name>
    <dbReference type="NCBI Taxonomy" id="529605"/>
    <lineage>
        <taxon>Eukaryota</taxon>
        <taxon>Viridiplantae</taxon>
        <taxon>Streptophyta</taxon>
        <taxon>Embryophyta</taxon>
        <taxon>Tracheophyta</taxon>
        <taxon>Spermatophyta</taxon>
        <taxon>Magnoliopsida</taxon>
        <taxon>eudicotyledons</taxon>
        <taxon>Gunneridae</taxon>
        <taxon>Pentapetalae</taxon>
        <taxon>asterids</taxon>
        <taxon>lamiids</taxon>
        <taxon>Gentianales</taxon>
        <taxon>Rubiaceae</taxon>
        <taxon>Rubioideae</taxon>
        <taxon>Spermacoceae</taxon>
        <taxon>Hedyotis-Oldenlandia complex</taxon>
        <taxon>Oldenlandia</taxon>
    </lineage>
</organism>
<sequence length="127" mass="14030">MDMASAAANEISSSNSNTNNSKKRCQKRLFRDPRYGLVYDAWKDPSEEALSGGRGMFCIVPLADTLIKSASHTINHLACSTVEALKKPDLLKPEALQANINSQLQRVASSVKKPQFDFAMLMRASQR</sequence>
<dbReference type="PANTHER" id="PTHR48204:SF1">
    <property type="entry name" value="OS07G0265100 PROTEIN"/>
    <property type="match status" value="1"/>
</dbReference>
<evidence type="ECO:0000313" key="2">
    <source>
        <dbReference type="EMBL" id="CAI9117150.1"/>
    </source>
</evidence>
<dbReference type="Proteomes" id="UP001161247">
    <property type="component" value="Chromosome 8"/>
</dbReference>
<accession>A0AAV1EBU0</accession>
<gene>
    <name evidence="2" type="ORF">OLC1_LOCUS23252</name>
</gene>
<proteinExistence type="predicted"/>
<keyword evidence="3" id="KW-1185">Reference proteome</keyword>
<dbReference type="AlphaFoldDB" id="A0AAV1EBU0"/>
<feature type="compositionally biased region" description="Low complexity" evidence="1">
    <location>
        <begin position="1"/>
        <end position="20"/>
    </location>
</feature>
<dbReference type="EMBL" id="OX459125">
    <property type="protein sequence ID" value="CAI9117150.1"/>
    <property type="molecule type" value="Genomic_DNA"/>
</dbReference>
<evidence type="ECO:0000313" key="3">
    <source>
        <dbReference type="Proteomes" id="UP001161247"/>
    </source>
</evidence>
<reference evidence="2" key="1">
    <citation type="submission" date="2023-03" db="EMBL/GenBank/DDBJ databases">
        <authorList>
            <person name="Julca I."/>
        </authorList>
    </citation>
    <scope>NUCLEOTIDE SEQUENCE</scope>
</reference>
<protein>
    <submittedName>
        <fullName evidence="2">OLC1v1018494C1</fullName>
    </submittedName>
</protein>
<name>A0AAV1EBU0_OLDCO</name>
<evidence type="ECO:0000256" key="1">
    <source>
        <dbReference type="SAM" id="MobiDB-lite"/>
    </source>
</evidence>